<keyword evidence="3" id="KW-1185">Reference proteome</keyword>
<dbReference type="InterPro" id="IPR011663">
    <property type="entry name" value="UTRA"/>
</dbReference>
<dbReference type="EMBL" id="JBHRVU010000005">
    <property type="protein sequence ID" value="MFC3444424.1"/>
    <property type="molecule type" value="Genomic_DNA"/>
</dbReference>
<comment type="caution">
    <text evidence="2">The sequence shown here is derived from an EMBL/GenBank/DDBJ whole genome shotgun (WGS) entry which is preliminary data.</text>
</comment>
<dbReference type="InterPro" id="IPR028978">
    <property type="entry name" value="Chorismate_lyase_/UTRA_dom_sf"/>
</dbReference>
<dbReference type="Pfam" id="PF07702">
    <property type="entry name" value="UTRA"/>
    <property type="match status" value="1"/>
</dbReference>
<protein>
    <submittedName>
        <fullName evidence="2">UTRA domain-containing protein</fullName>
    </submittedName>
</protein>
<gene>
    <name evidence="2" type="ORF">ACFOKF_25075</name>
</gene>
<evidence type="ECO:0000313" key="2">
    <source>
        <dbReference type="EMBL" id="MFC3444424.1"/>
    </source>
</evidence>
<dbReference type="RefSeq" id="WP_380799359.1">
    <property type="nucleotide sequence ID" value="NZ_JBHRVU010000005.1"/>
</dbReference>
<reference evidence="3" key="1">
    <citation type="journal article" date="2019" name="Int. J. Syst. Evol. Microbiol.">
        <title>The Global Catalogue of Microorganisms (GCM) 10K type strain sequencing project: providing services to taxonomists for standard genome sequencing and annotation.</title>
        <authorList>
            <consortium name="The Broad Institute Genomics Platform"/>
            <consortium name="The Broad Institute Genome Sequencing Center for Infectious Disease"/>
            <person name="Wu L."/>
            <person name="Ma J."/>
        </authorList>
    </citation>
    <scope>NUCLEOTIDE SEQUENCE [LARGE SCALE GENOMIC DNA]</scope>
    <source>
        <strain evidence="3">CCM 7491</strain>
    </source>
</reference>
<sequence>MLAKRGELLLIRGLHIADGEPFAYEERLISIAAVPEIAEVEFTTEPPGSWLLRHIPWTEAENRIGATGADAKCAKLLGVAEGTACLRPAKGRWKRSASSRPITRLAGS</sequence>
<name>A0ABV7NLQ1_9SPHN</name>
<evidence type="ECO:0000313" key="3">
    <source>
        <dbReference type="Proteomes" id="UP001595681"/>
    </source>
</evidence>
<dbReference type="Gene3D" id="3.40.1410.10">
    <property type="entry name" value="Chorismate lyase-like"/>
    <property type="match status" value="1"/>
</dbReference>
<feature type="domain" description="UbiC transcription regulator-associated" evidence="1">
    <location>
        <begin position="5"/>
        <end position="87"/>
    </location>
</feature>
<organism evidence="2 3">
    <name type="scientific">Sphingobium rhizovicinum</name>
    <dbReference type="NCBI Taxonomy" id="432308"/>
    <lineage>
        <taxon>Bacteria</taxon>
        <taxon>Pseudomonadati</taxon>
        <taxon>Pseudomonadota</taxon>
        <taxon>Alphaproteobacteria</taxon>
        <taxon>Sphingomonadales</taxon>
        <taxon>Sphingomonadaceae</taxon>
        <taxon>Sphingobium</taxon>
    </lineage>
</organism>
<dbReference type="SUPFAM" id="SSF64288">
    <property type="entry name" value="Chorismate lyase-like"/>
    <property type="match status" value="1"/>
</dbReference>
<accession>A0ABV7NLQ1</accession>
<proteinExistence type="predicted"/>
<evidence type="ECO:0000259" key="1">
    <source>
        <dbReference type="Pfam" id="PF07702"/>
    </source>
</evidence>
<dbReference type="Proteomes" id="UP001595681">
    <property type="component" value="Unassembled WGS sequence"/>
</dbReference>